<dbReference type="PATRIC" id="fig|1203554.3.peg.226"/>
<dbReference type="Proteomes" id="UP000014400">
    <property type="component" value="Unassembled WGS sequence"/>
</dbReference>
<dbReference type="RefSeq" id="WP_016473683.1">
    <property type="nucleotide sequence ID" value="NZ_KE150480.1"/>
</dbReference>
<gene>
    <name evidence="1" type="ORF">HMPREF1476_00248</name>
</gene>
<organism evidence="1 2">
    <name type="scientific">Sutterella wadsworthensis HGA0223</name>
    <dbReference type="NCBI Taxonomy" id="1203554"/>
    <lineage>
        <taxon>Bacteria</taxon>
        <taxon>Pseudomonadati</taxon>
        <taxon>Pseudomonadota</taxon>
        <taxon>Betaproteobacteria</taxon>
        <taxon>Burkholderiales</taxon>
        <taxon>Sutterellaceae</taxon>
        <taxon>Sutterella</taxon>
    </lineage>
</organism>
<dbReference type="STRING" id="1203554.HMPREF1476_00248"/>
<dbReference type="InterPro" id="IPR027417">
    <property type="entry name" value="P-loop_NTPase"/>
</dbReference>
<dbReference type="HOGENOM" id="CLU_614866_0_0_4"/>
<dbReference type="AlphaFoldDB" id="S3BNP3"/>
<reference evidence="1 2" key="1">
    <citation type="submission" date="2013-04" db="EMBL/GenBank/DDBJ databases">
        <title>The Genome Sequence of Sutterella wadsworthensis HGA0223.</title>
        <authorList>
            <consortium name="The Broad Institute Genomics Platform"/>
            <person name="Earl A."/>
            <person name="Ward D."/>
            <person name="Feldgarden M."/>
            <person name="Gevers D."/>
            <person name="Schmidt T.M."/>
            <person name="Dover J."/>
            <person name="Dai D."/>
            <person name="Walker B."/>
            <person name="Young S."/>
            <person name="Zeng Q."/>
            <person name="Gargeya S."/>
            <person name="Fitzgerald M."/>
            <person name="Haas B."/>
            <person name="Abouelleil A."/>
            <person name="Allen A.W."/>
            <person name="Alvarado L."/>
            <person name="Arachchi H.M."/>
            <person name="Berlin A.M."/>
            <person name="Chapman S.B."/>
            <person name="Gainer-Dewar J."/>
            <person name="Goldberg J."/>
            <person name="Griggs A."/>
            <person name="Gujja S."/>
            <person name="Hansen M."/>
            <person name="Howarth C."/>
            <person name="Imamovic A."/>
            <person name="Ireland A."/>
            <person name="Larimer J."/>
            <person name="McCowan C."/>
            <person name="Murphy C."/>
            <person name="Pearson M."/>
            <person name="Poon T.W."/>
            <person name="Priest M."/>
            <person name="Roberts A."/>
            <person name="Saif S."/>
            <person name="Shea T."/>
            <person name="Sisk P."/>
            <person name="Sykes S."/>
            <person name="Wortman J."/>
            <person name="Nusbaum C."/>
            <person name="Birren B."/>
        </authorList>
    </citation>
    <scope>NUCLEOTIDE SEQUENCE [LARGE SCALE GENOMIC DNA]</scope>
    <source>
        <strain evidence="1 2">HGA0223</strain>
    </source>
</reference>
<dbReference type="eggNOG" id="COG1783">
    <property type="taxonomic scope" value="Bacteria"/>
</dbReference>
<name>S3BNP3_9BURK</name>
<proteinExistence type="predicted"/>
<accession>S3BNP3</accession>
<evidence type="ECO:0000313" key="1">
    <source>
        <dbReference type="EMBL" id="EPE02012.1"/>
    </source>
</evidence>
<dbReference type="EMBL" id="ATCF01000004">
    <property type="protein sequence ID" value="EPE02012.1"/>
    <property type="molecule type" value="Genomic_DNA"/>
</dbReference>
<evidence type="ECO:0000313" key="2">
    <source>
        <dbReference type="Proteomes" id="UP000014400"/>
    </source>
</evidence>
<dbReference type="Pfam" id="PF03237">
    <property type="entry name" value="Terminase_6N"/>
    <property type="match status" value="1"/>
</dbReference>
<comment type="caution">
    <text evidence="1">The sequence shown here is derived from an EMBL/GenBank/DDBJ whole genome shotgun (WGS) entry which is preliminary data.</text>
</comment>
<protein>
    <submittedName>
        <fullName evidence="1">Uncharacterized protein</fullName>
    </submittedName>
</protein>
<dbReference type="Gene3D" id="3.30.420.240">
    <property type="match status" value="1"/>
</dbReference>
<keyword evidence="2" id="KW-1185">Reference proteome</keyword>
<sequence>MTETAVKIPYWPRYPQDEIHRRFDAHRFCVLVAHRRMGKTVLAVNHLIKRAIVDGKERGFYAYIAPFRVQAKAIAWSYLKHYTSSIPYCKINEGELSIILPNRATIRIFGADNPDALRGLYFDGVVMDEVAQMKPEVWGEIIRPALADRKGWAVFIGTPKGINLFSQMYDLALAREAKGEKEWKAMVYGVEQTRVIPEKELDSLRKEMSENEYRQEFLCDFNAASDDNLISIDTVRAAAGRHYAERDYSSAPVVLGVDVARFGSDSTVIFRRQGLVAFPPIVIRGLDNMEVADRVAIQIAQHNPAQVFIDAGEGTGVIDRLRQMRFNVAEVYFGGKGPRKDIFENRRMEMWWEMKQWLDKGGAIPPDEILQADLAAPTYGFTTRGTKILEPKDKIKERIGRSPDMADALALTFAAPVPPQMDPHLAKMLNNRRPYDPERAFDDEWRSM</sequence>
<dbReference type="Gene3D" id="3.40.50.300">
    <property type="entry name" value="P-loop containing nucleotide triphosphate hydrolases"/>
    <property type="match status" value="1"/>
</dbReference>
<dbReference type="eggNOG" id="COG5323">
    <property type="taxonomic scope" value="Bacteria"/>
</dbReference>